<protein>
    <recommendedName>
        <fullName evidence="2">Ubiquitin-fold modifier 1</fullName>
    </recommendedName>
</protein>
<keyword evidence="3" id="KW-1017">Isopeptide bond</keyword>
<evidence type="ECO:0000256" key="2">
    <source>
        <dbReference type="ARBA" id="ARBA00015319"/>
    </source>
</evidence>
<dbReference type="Gene3D" id="3.10.20.90">
    <property type="entry name" value="Phosphatidylinositol 3-kinase Catalytic Subunit, Chain A, domain 1"/>
    <property type="match status" value="1"/>
</dbReference>
<comment type="caution">
    <text evidence="5">The sequence shown here is derived from an EMBL/GenBank/DDBJ whole genome shotgun (WGS) entry which is preliminary data.</text>
</comment>
<evidence type="ECO:0000256" key="4">
    <source>
        <dbReference type="ARBA" id="ARBA00022786"/>
    </source>
</evidence>
<dbReference type="InterPro" id="IPR005375">
    <property type="entry name" value="UFM1"/>
</dbReference>
<dbReference type="PANTHER" id="PTHR15825:SF0">
    <property type="entry name" value="UBIQUITIN-FOLD MODIFIER 1"/>
    <property type="match status" value="1"/>
</dbReference>
<dbReference type="PANTHER" id="PTHR15825">
    <property type="entry name" value="UBIQUITIN-FOLD MODIFIER 1"/>
    <property type="match status" value="1"/>
</dbReference>
<evidence type="ECO:0000256" key="3">
    <source>
        <dbReference type="ARBA" id="ARBA00022499"/>
    </source>
</evidence>
<accession>A0AAV8W916</accession>
<evidence type="ECO:0000313" key="5">
    <source>
        <dbReference type="EMBL" id="KAJ8922827.1"/>
    </source>
</evidence>
<dbReference type="EMBL" id="JANEYG010000006">
    <property type="protein sequence ID" value="KAJ8922827.1"/>
    <property type="molecule type" value="Genomic_DNA"/>
</dbReference>
<comment type="similarity">
    <text evidence="1">Belongs to the UFM1 family.</text>
</comment>
<dbReference type="GO" id="GO:1990592">
    <property type="term" value="P:protein K69-linked ufmylation"/>
    <property type="evidence" value="ECO:0007669"/>
    <property type="project" value="TreeGrafter"/>
</dbReference>
<keyword evidence="4" id="KW-0833">Ubl conjugation pathway</keyword>
<reference evidence="5 6" key="1">
    <citation type="journal article" date="2023" name="Insect Mol. Biol.">
        <title>Genome sequencing provides insights into the evolution of gene families encoding plant cell wall-degrading enzymes in longhorned beetles.</title>
        <authorList>
            <person name="Shin N.R."/>
            <person name="Okamura Y."/>
            <person name="Kirsch R."/>
            <person name="Pauchet Y."/>
        </authorList>
    </citation>
    <scope>NUCLEOTIDE SEQUENCE [LARGE SCALE GENOMIC DNA]</scope>
    <source>
        <strain evidence="5">EAD_L_NR</strain>
    </source>
</reference>
<dbReference type="SUPFAM" id="SSF54236">
    <property type="entry name" value="Ubiquitin-like"/>
    <property type="match status" value="1"/>
</dbReference>
<dbReference type="GO" id="GO:0005634">
    <property type="term" value="C:nucleus"/>
    <property type="evidence" value="ECO:0007669"/>
    <property type="project" value="TreeGrafter"/>
</dbReference>
<dbReference type="InterPro" id="IPR029071">
    <property type="entry name" value="Ubiquitin-like_domsf"/>
</dbReference>
<name>A0AAV8W916_9CUCU</name>
<gene>
    <name evidence="5" type="ORF">NQ315_007862</name>
</gene>
<keyword evidence="6" id="KW-1185">Reference proteome</keyword>
<organism evidence="5 6">
    <name type="scientific">Exocentrus adspersus</name>
    <dbReference type="NCBI Taxonomy" id="1586481"/>
    <lineage>
        <taxon>Eukaryota</taxon>
        <taxon>Metazoa</taxon>
        <taxon>Ecdysozoa</taxon>
        <taxon>Arthropoda</taxon>
        <taxon>Hexapoda</taxon>
        <taxon>Insecta</taxon>
        <taxon>Pterygota</taxon>
        <taxon>Neoptera</taxon>
        <taxon>Endopterygota</taxon>
        <taxon>Coleoptera</taxon>
        <taxon>Polyphaga</taxon>
        <taxon>Cucujiformia</taxon>
        <taxon>Chrysomeloidea</taxon>
        <taxon>Cerambycidae</taxon>
        <taxon>Lamiinae</taxon>
        <taxon>Acanthocinini</taxon>
        <taxon>Exocentrus</taxon>
    </lineage>
</organism>
<dbReference type="GO" id="GO:0005737">
    <property type="term" value="C:cytoplasm"/>
    <property type="evidence" value="ECO:0007669"/>
    <property type="project" value="TreeGrafter"/>
</dbReference>
<sequence length="392" mass="44644">MGDNDDATTNITQVLISFDNLVQILEDQAWFESSDVEDIKNAFKLGLFIEKALAHFRSEGFVSEFIVVLNQWWKKKGRIKMYDENYFQFACDRLLSMFFKCENTPEKSLEIAVRVYTSLFQKSRLKTVISQLILLSSSQEALTDFAKANMTASEMKELEYSLVLNNWTNVVQSGKESDVRSEIENHLTLYKIESTLCLLIGILSLNKLVDSEKLVQDMVLENLLQKMLDRSLLSKSLWLSLFRKVDSNCVCKACDNHEKFLESVFKFIVYLGSMMKSEGGVWKNDETVSLCPEITYHELFIFIRGVYCTSSALKSFVITRLEEARDSTDSEATPFTAVLKFAAEEFKVPPATSAIITDDGIGINPQQTAGNIFLKHGSELRLIPRDRVGFMC</sequence>
<dbReference type="AlphaFoldDB" id="A0AAV8W916"/>
<proteinExistence type="inferred from homology"/>
<dbReference type="Proteomes" id="UP001159042">
    <property type="component" value="Unassembled WGS sequence"/>
</dbReference>
<evidence type="ECO:0000313" key="6">
    <source>
        <dbReference type="Proteomes" id="UP001159042"/>
    </source>
</evidence>
<evidence type="ECO:0000256" key="1">
    <source>
        <dbReference type="ARBA" id="ARBA00010230"/>
    </source>
</evidence>
<dbReference type="Pfam" id="PF03671">
    <property type="entry name" value="Ufm1"/>
    <property type="match status" value="1"/>
</dbReference>